<keyword evidence="2" id="KW-0560">Oxidoreductase</keyword>
<dbReference type="InterPro" id="IPR050523">
    <property type="entry name" value="AKR_Detox_Biosynth"/>
</dbReference>
<reference evidence="3" key="1">
    <citation type="submission" date="2019-11" db="EMBL/GenBank/DDBJ databases">
        <title>Complete genome sequence of Corynebacterium kalinowskii 1959, a novel Corynebacterium species isolated from soil of a small paddock in Vilsendorf, Germany.</title>
        <authorList>
            <person name="Schaffert L."/>
            <person name="Ruwe M."/>
            <person name="Milse J."/>
            <person name="Hanuschka K."/>
            <person name="Ortseifen V."/>
            <person name="Droste J."/>
            <person name="Brandt D."/>
            <person name="Schlueter L."/>
            <person name="Kutter Y."/>
            <person name="Vinke S."/>
            <person name="Viehoefer P."/>
            <person name="Jacob L."/>
            <person name="Luebke N.-C."/>
            <person name="Schulte-Berndt E."/>
            <person name="Hain C."/>
            <person name="Linder M."/>
            <person name="Schmidt P."/>
            <person name="Wollenschlaeger L."/>
            <person name="Luttermann T."/>
            <person name="Thieme E."/>
            <person name="Hassa J."/>
            <person name="Haak M."/>
            <person name="Wittchen M."/>
            <person name="Mentz A."/>
            <person name="Persicke M."/>
            <person name="Busche T."/>
            <person name="Ruckert C."/>
        </authorList>
    </citation>
    <scope>NUCLEOTIDE SEQUENCE [LARGE SCALE GENOMIC DNA]</scope>
    <source>
        <strain evidence="3">1959</strain>
    </source>
</reference>
<gene>
    <name evidence="2" type="primary">gpr</name>
    <name evidence="2" type="ORF">CKALI_05770</name>
</gene>
<protein>
    <submittedName>
        <fullName evidence="2">L-glyceraldehyde 3-phosphate reductase</fullName>
        <ecNumber evidence="2">1.1.1.-</ecNumber>
    </submittedName>
</protein>
<dbReference type="EC" id="1.1.1.-" evidence="2"/>
<keyword evidence="3" id="KW-1185">Reference proteome</keyword>
<dbReference type="InterPro" id="IPR023210">
    <property type="entry name" value="NADP_OxRdtase_dom"/>
</dbReference>
<organism evidence="2 3">
    <name type="scientific">Corynebacterium kalinowskii</name>
    <dbReference type="NCBI Taxonomy" id="2675216"/>
    <lineage>
        <taxon>Bacteria</taxon>
        <taxon>Bacillati</taxon>
        <taxon>Actinomycetota</taxon>
        <taxon>Actinomycetes</taxon>
        <taxon>Mycobacteriales</taxon>
        <taxon>Corynebacteriaceae</taxon>
        <taxon>Corynebacterium</taxon>
    </lineage>
</organism>
<evidence type="ECO:0000313" key="2">
    <source>
        <dbReference type="EMBL" id="QGU02024.1"/>
    </source>
</evidence>
<sequence length="273" mass="28819">MTEEGAGQVLSAFRSAGGTLIDASWSAHDGRAVSLLGAALQGNDREELVLSSAAGVRPTAPVGQRVDCSRKSVLATLDATLRALRTDYLDLFSVEYWDELTPPHEVQETLEYIVRTGRARYAGVRGYSSWQLAVTHSPHIVATQSEYNLLDRSAEQELLPACEFLGVGFISSSSLAHGILTGKYRDGAAPTDAEVHSRLDSRSDRIVEALGTAAAGLGISPATAALAWAQSRPGVSSTLVSVSDPTQCEDIVLALSRTLPAAIVSALDDISAL</sequence>
<dbReference type="PANTHER" id="PTHR43364:SF18">
    <property type="entry name" value="OXIDOREDUCTASE"/>
    <property type="match status" value="1"/>
</dbReference>
<dbReference type="SUPFAM" id="SSF51430">
    <property type="entry name" value="NAD(P)-linked oxidoreductase"/>
    <property type="match status" value="1"/>
</dbReference>
<proteinExistence type="predicted"/>
<dbReference type="EMBL" id="CP046452">
    <property type="protein sequence ID" value="QGU02024.1"/>
    <property type="molecule type" value="Genomic_DNA"/>
</dbReference>
<dbReference type="Pfam" id="PF00248">
    <property type="entry name" value="Aldo_ket_red"/>
    <property type="match status" value="1"/>
</dbReference>
<accession>A0A6B8VKL7</accession>
<name>A0A6B8VKL7_9CORY</name>
<dbReference type="Proteomes" id="UP000427071">
    <property type="component" value="Chromosome"/>
</dbReference>
<dbReference type="Gene3D" id="3.20.20.100">
    <property type="entry name" value="NADP-dependent oxidoreductase domain"/>
    <property type="match status" value="1"/>
</dbReference>
<dbReference type="GO" id="GO:0005829">
    <property type="term" value="C:cytosol"/>
    <property type="evidence" value="ECO:0007669"/>
    <property type="project" value="TreeGrafter"/>
</dbReference>
<evidence type="ECO:0000313" key="3">
    <source>
        <dbReference type="Proteomes" id="UP000427071"/>
    </source>
</evidence>
<dbReference type="InterPro" id="IPR036812">
    <property type="entry name" value="NAD(P)_OxRdtase_dom_sf"/>
</dbReference>
<dbReference type="PANTHER" id="PTHR43364">
    <property type="entry name" value="NADH-SPECIFIC METHYLGLYOXAL REDUCTASE-RELATED"/>
    <property type="match status" value="1"/>
</dbReference>
<dbReference type="AlphaFoldDB" id="A0A6B8VKL7"/>
<dbReference type="KEGG" id="ckw:CKALI_05770"/>
<dbReference type="GO" id="GO:0016491">
    <property type="term" value="F:oxidoreductase activity"/>
    <property type="evidence" value="ECO:0007669"/>
    <property type="project" value="UniProtKB-KW"/>
</dbReference>
<feature type="domain" description="NADP-dependent oxidoreductase" evidence="1">
    <location>
        <begin position="3"/>
        <end position="271"/>
    </location>
</feature>
<evidence type="ECO:0000259" key="1">
    <source>
        <dbReference type="Pfam" id="PF00248"/>
    </source>
</evidence>